<evidence type="ECO:0000313" key="3">
    <source>
        <dbReference type="Proteomes" id="UP000266239"/>
    </source>
</evidence>
<dbReference type="SUPFAM" id="SSF51905">
    <property type="entry name" value="FAD/NAD(P)-binding domain"/>
    <property type="match status" value="1"/>
</dbReference>
<dbReference type="Pfam" id="PF13450">
    <property type="entry name" value="NAD_binding_8"/>
    <property type="match status" value="1"/>
</dbReference>
<dbReference type="GO" id="GO:0016491">
    <property type="term" value="F:oxidoreductase activity"/>
    <property type="evidence" value="ECO:0007669"/>
    <property type="project" value="TreeGrafter"/>
</dbReference>
<proteinExistence type="predicted"/>
<dbReference type="InterPro" id="IPR036188">
    <property type="entry name" value="FAD/NAD-bd_sf"/>
</dbReference>
<dbReference type="AlphaFoldDB" id="A0A397A3L0"/>
<dbReference type="PRINTS" id="PR00419">
    <property type="entry name" value="ADXRDTASE"/>
</dbReference>
<evidence type="ECO:0000256" key="1">
    <source>
        <dbReference type="SAM" id="SignalP"/>
    </source>
</evidence>
<feature type="signal peptide" evidence="1">
    <location>
        <begin position="1"/>
        <end position="18"/>
    </location>
</feature>
<reference evidence="2 3" key="1">
    <citation type="submission" date="2018-08" db="EMBL/GenBank/DDBJ databases">
        <title>Aphanomyces genome sequencing and annotation.</title>
        <authorList>
            <person name="Minardi D."/>
            <person name="Oidtmann B."/>
            <person name="Van Der Giezen M."/>
            <person name="Studholme D.J."/>
        </authorList>
    </citation>
    <scope>NUCLEOTIDE SEQUENCE [LARGE SCALE GENOMIC DNA]</scope>
    <source>
        <strain evidence="2 3">Yx</strain>
    </source>
</reference>
<evidence type="ECO:0008006" key="4">
    <source>
        <dbReference type="Google" id="ProtNLM"/>
    </source>
</evidence>
<evidence type="ECO:0000313" key="2">
    <source>
        <dbReference type="EMBL" id="RHY00468.1"/>
    </source>
</evidence>
<keyword evidence="1" id="KW-0732">Signal</keyword>
<accession>A0A397A3L0</accession>
<dbReference type="Proteomes" id="UP000266239">
    <property type="component" value="Unassembled WGS sequence"/>
</dbReference>
<feature type="chain" id="PRO_5017282363" description="Amine oxidase domain-containing protein" evidence="1">
    <location>
        <begin position="19"/>
        <end position="112"/>
    </location>
</feature>
<dbReference type="EMBL" id="QUTA01009812">
    <property type="protein sequence ID" value="RHY00468.1"/>
    <property type="molecule type" value="Genomic_DNA"/>
</dbReference>
<gene>
    <name evidence="2" type="ORF">DYB25_012722</name>
</gene>
<sequence length="112" mass="11970">MKVFGLLALLAALSLVASAPPPISLRQDDQVVIVGGGPAGVHYASLLVKKGLKNVVLLEALDQVGGKSRTEIDRDGIPHELGTCFLNGVYGPIFDLLNEYDPTNEKFVWALN</sequence>
<feature type="non-terminal residue" evidence="2">
    <location>
        <position position="112"/>
    </location>
</feature>
<name>A0A397A3L0_APHAT</name>
<dbReference type="PANTHER" id="PTHR10742:SF410">
    <property type="entry name" value="LYSINE-SPECIFIC HISTONE DEMETHYLASE 2"/>
    <property type="match status" value="1"/>
</dbReference>
<dbReference type="Gene3D" id="3.50.50.60">
    <property type="entry name" value="FAD/NAD(P)-binding domain"/>
    <property type="match status" value="1"/>
</dbReference>
<dbReference type="PANTHER" id="PTHR10742">
    <property type="entry name" value="FLAVIN MONOAMINE OXIDASE"/>
    <property type="match status" value="1"/>
</dbReference>
<protein>
    <recommendedName>
        <fullName evidence="4">Amine oxidase domain-containing protein</fullName>
    </recommendedName>
</protein>
<comment type="caution">
    <text evidence="2">The sequence shown here is derived from an EMBL/GenBank/DDBJ whole genome shotgun (WGS) entry which is preliminary data.</text>
</comment>
<dbReference type="InterPro" id="IPR050281">
    <property type="entry name" value="Flavin_monoamine_oxidase"/>
</dbReference>
<organism evidence="2 3">
    <name type="scientific">Aphanomyces astaci</name>
    <name type="common">Crayfish plague agent</name>
    <dbReference type="NCBI Taxonomy" id="112090"/>
    <lineage>
        <taxon>Eukaryota</taxon>
        <taxon>Sar</taxon>
        <taxon>Stramenopiles</taxon>
        <taxon>Oomycota</taxon>
        <taxon>Saprolegniomycetes</taxon>
        <taxon>Saprolegniales</taxon>
        <taxon>Verrucalvaceae</taxon>
        <taxon>Aphanomyces</taxon>
    </lineage>
</organism>